<accession>A0ABS4HLZ9</accession>
<comment type="caution">
    <text evidence="2">The sequence shown here is derived from an EMBL/GenBank/DDBJ whole genome shotgun (WGS) entry which is preliminary data.</text>
</comment>
<name>A0ABS4HLZ9_9STAP</name>
<feature type="transmembrane region" description="Helical" evidence="1">
    <location>
        <begin position="6"/>
        <end position="25"/>
    </location>
</feature>
<evidence type="ECO:0000313" key="2">
    <source>
        <dbReference type="EMBL" id="MBP1951878.1"/>
    </source>
</evidence>
<protein>
    <recommendedName>
        <fullName evidence="4">Type I toxin-antitoxin system Fst family toxin</fullName>
    </recommendedName>
</protein>
<dbReference type="RefSeq" id="WP_156897220.1">
    <property type="nucleotide sequence ID" value="NZ_BMCN01000001.1"/>
</dbReference>
<dbReference type="EMBL" id="JAGGKN010000002">
    <property type="protein sequence ID" value="MBP1951878.1"/>
    <property type="molecule type" value="Genomic_DNA"/>
</dbReference>
<evidence type="ECO:0008006" key="4">
    <source>
        <dbReference type="Google" id="ProtNLM"/>
    </source>
</evidence>
<sequence>MCTIFVYLVGPIIVGCIVQLFRYWLEQQRKE</sequence>
<keyword evidence="1" id="KW-1133">Transmembrane helix</keyword>
<reference evidence="2 3" key="1">
    <citation type="submission" date="2021-03" db="EMBL/GenBank/DDBJ databases">
        <title>Genomic Encyclopedia of Type Strains, Phase IV (KMG-IV): sequencing the most valuable type-strain genomes for metagenomic binning, comparative biology and taxonomic classification.</title>
        <authorList>
            <person name="Goeker M."/>
        </authorList>
    </citation>
    <scope>NUCLEOTIDE SEQUENCE [LARGE SCALE GENOMIC DNA]</scope>
    <source>
        <strain evidence="2 3">DSM 22420</strain>
    </source>
</reference>
<proteinExistence type="predicted"/>
<keyword evidence="3" id="KW-1185">Reference proteome</keyword>
<keyword evidence="1" id="KW-0472">Membrane</keyword>
<gene>
    <name evidence="2" type="ORF">J2Z27_000913</name>
</gene>
<evidence type="ECO:0000313" key="3">
    <source>
        <dbReference type="Proteomes" id="UP001519348"/>
    </source>
</evidence>
<dbReference type="Proteomes" id="UP001519348">
    <property type="component" value="Unassembled WGS sequence"/>
</dbReference>
<evidence type="ECO:0000256" key="1">
    <source>
        <dbReference type="SAM" id="Phobius"/>
    </source>
</evidence>
<keyword evidence="1" id="KW-0812">Transmembrane</keyword>
<organism evidence="2 3">
    <name type="scientific">Jeotgalicoccus aerolatus</name>
    <dbReference type="NCBI Taxonomy" id="709510"/>
    <lineage>
        <taxon>Bacteria</taxon>
        <taxon>Bacillati</taxon>
        <taxon>Bacillota</taxon>
        <taxon>Bacilli</taxon>
        <taxon>Bacillales</taxon>
        <taxon>Staphylococcaceae</taxon>
        <taxon>Jeotgalicoccus</taxon>
    </lineage>
</organism>
<dbReference type="NCBIfam" id="NF033608">
    <property type="entry name" value="type_I_tox_Fst"/>
    <property type="match status" value="1"/>
</dbReference>